<organism evidence="3 4">
    <name type="scientific">Solibacillus faecavium</name>
    <dbReference type="NCBI Taxonomy" id="2762221"/>
    <lineage>
        <taxon>Bacteria</taxon>
        <taxon>Bacillati</taxon>
        <taxon>Bacillota</taxon>
        <taxon>Bacilli</taxon>
        <taxon>Bacillales</taxon>
        <taxon>Caryophanaceae</taxon>
        <taxon>Solibacillus</taxon>
    </lineage>
</organism>
<dbReference type="InterPro" id="IPR029787">
    <property type="entry name" value="Nucleotide_cyclase"/>
</dbReference>
<keyword evidence="4" id="KW-1185">Reference proteome</keyword>
<feature type="transmembrane region" description="Helical" evidence="1">
    <location>
        <begin position="204"/>
        <end position="224"/>
    </location>
</feature>
<dbReference type="RefSeq" id="WP_191699762.1">
    <property type="nucleotide sequence ID" value="NZ_JACSPZ010000003.1"/>
</dbReference>
<reference evidence="3 4" key="1">
    <citation type="submission" date="2020-08" db="EMBL/GenBank/DDBJ databases">
        <title>A Genomic Blueprint of the Chicken Gut Microbiome.</title>
        <authorList>
            <person name="Gilroy R."/>
            <person name="Ravi A."/>
            <person name="Getino M."/>
            <person name="Pursley I."/>
            <person name="Horton D.L."/>
            <person name="Alikhan N.-F."/>
            <person name="Baker D."/>
            <person name="Gharbi K."/>
            <person name="Hall N."/>
            <person name="Watson M."/>
            <person name="Adriaenssens E.M."/>
            <person name="Foster-Nyarko E."/>
            <person name="Jarju S."/>
            <person name="Secka A."/>
            <person name="Antonio M."/>
            <person name="Oren A."/>
            <person name="Chaudhuri R."/>
            <person name="La Ragione R.M."/>
            <person name="Hildebrand F."/>
            <person name="Pallen M.J."/>
        </authorList>
    </citation>
    <scope>NUCLEOTIDE SEQUENCE [LARGE SCALE GENOMIC DNA]</scope>
    <source>
        <strain evidence="3 4">A46</strain>
    </source>
</reference>
<dbReference type="CDD" id="cd01949">
    <property type="entry name" value="GGDEF"/>
    <property type="match status" value="1"/>
</dbReference>
<gene>
    <name evidence="3" type="ORF">H9635_08525</name>
</gene>
<dbReference type="PANTHER" id="PTHR45138:SF9">
    <property type="entry name" value="DIGUANYLATE CYCLASE DGCM-RELATED"/>
    <property type="match status" value="1"/>
</dbReference>
<dbReference type="SUPFAM" id="SSF55073">
    <property type="entry name" value="Nucleotide cyclase"/>
    <property type="match status" value="1"/>
</dbReference>
<dbReference type="Gene3D" id="3.30.450.40">
    <property type="match status" value="1"/>
</dbReference>
<feature type="domain" description="GGDEF" evidence="2">
    <location>
        <begin position="425"/>
        <end position="567"/>
    </location>
</feature>
<evidence type="ECO:0000259" key="2">
    <source>
        <dbReference type="PROSITE" id="PS50887"/>
    </source>
</evidence>
<feature type="transmembrane region" description="Helical" evidence="1">
    <location>
        <begin position="139"/>
        <end position="160"/>
    </location>
</feature>
<dbReference type="Proteomes" id="UP000619101">
    <property type="component" value="Unassembled WGS sequence"/>
</dbReference>
<dbReference type="PROSITE" id="PS50887">
    <property type="entry name" value="GGDEF"/>
    <property type="match status" value="1"/>
</dbReference>
<dbReference type="PANTHER" id="PTHR45138">
    <property type="entry name" value="REGULATORY COMPONENTS OF SENSORY TRANSDUCTION SYSTEM"/>
    <property type="match status" value="1"/>
</dbReference>
<name>A0ABR8XXX4_9BACL</name>
<dbReference type="Gene3D" id="3.30.70.270">
    <property type="match status" value="1"/>
</dbReference>
<evidence type="ECO:0000256" key="1">
    <source>
        <dbReference type="SAM" id="Phobius"/>
    </source>
</evidence>
<keyword evidence="1" id="KW-1133">Transmembrane helix</keyword>
<evidence type="ECO:0000313" key="4">
    <source>
        <dbReference type="Proteomes" id="UP000619101"/>
    </source>
</evidence>
<sequence length="567" mass="64984">MEFTYETKRNTLLLWIITGLPMMVALYFFFPSQPIDLEIFAYLLIFAIITTAIPFQVGETTIVLSQWVTLTAFLLYGIGAEMIIVQFSLIPIIYQMRNRPDVVTRVLFISWMFVASSFIAAGVVHLLGFEVGNTNLMHLLIYGSIFALIHMFVNHLILYVRDRLIGIKEKFFSEDSKWDYSSILITLPFCITLVILINELGVPAIFLLGVPFFVITFVVKMYNISERVNYSLSKASEFGHELADRLSAQQIMDLFIHRVSQLFPHDAIYIVDNLNGKYVILRARIDKQDREIHTDSDSIQNSFINECFQSEEKSVYGNTKEWMEQAPDFLTYDMNSVMIVPIHRNQRTEGVVILTARKKNAFEKYQMDIVHLLSTYFAVSLEKAKYISAAVERSETCALTGLYNYRYLDKMLAVEQDRVEANPHLQFSLLMMDIDHFKRINDTYGHHAGNIVLKEFAKILESFVPEGAVLARYGGEEFVMLIPHLNKSETAELGEQIRQKIEITPFLIESDLTETNQEEIIHITVSIGVSNAPEDTDEMIGLLRNADRALYIGAKQAGRNKVAKYVK</sequence>
<dbReference type="InterPro" id="IPR029016">
    <property type="entry name" value="GAF-like_dom_sf"/>
</dbReference>
<dbReference type="InterPro" id="IPR050469">
    <property type="entry name" value="Diguanylate_Cyclase"/>
</dbReference>
<keyword evidence="1" id="KW-0472">Membrane</keyword>
<feature type="transmembrane region" description="Helical" evidence="1">
    <location>
        <begin position="67"/>
        <end position="94"/>
    </location>
</feature>
<dbReference type="SUPFAM" id="SSF55781">
    <property type="entry name" value="GAF domain-like"/>
    <property type="match status" value="1"/>
</dbReference>
<dbReference type="InterPro" id="IPR003018">
    <property type="entry name" value="GAF"/>
</dbReference>
<feature type="transmembrane region" description="Helical" evidence="1">
    <location>
        <begin position="180"/>
        <end position="198"/>
    </location>
</feature>
<feature type="transmembrane region" description="Helical" evidence="1">
    <location>
        <begin position="12"/>
        <end position="30"/>
    </location>
</feature>
<evidence type="ECO:0000313" key="3">
    <source>
        <dbReference type="EMBL" id="MBD8036785.1"/>
    </source>
</evidence>
<accession>A0ABR8XXX4</accession>
<dbReference type="InterPro" id="IPR043128">
    <property type="entry name" value="Rev_trsase/Diguanyl_cyclase"/>
</dbReference>
<dbReference type="NCBIfam" id="TIGR00254">
    <property type="entry name" value="GGDEF"/>
    <property type="match status" value="1"/>
</dbReference>
<protein>
    <submittedName>
        <fullName evidence="3">GGDEF domain-containing protein</fullName>
    </submittedName>
</protein>
<feature type="transmembrane region" description="Helical" evidence="1">
    <location>
        <begin position="106"/>
        <end position="127"/>
    </location>
</feature>
<dbReference type="SMART" id="SM00267">
    <property type="entry name" value="GGDEF"/>
    <property type="match status" value="1"/>
</dbReference>
<dbReference type="InterPro" id="IPR000160">
    <property type="entry name" value="GGDEF_dom"/>
</dbReference>
<dbReference type="Pfam" id="PF01590">
    <property type="entry name" value="GAF"/>
    <property type="match status" value="1"/>
</dbReference>
<proteinExistence type="predicted"/>
<comment type="caution">
    <text evidence="3">The sequence shown here is derived from an EMBL/GenBank/DDBJ whole genome shotgun (WGS) entry which is preliminary data.</text>
</comment>
<dbReference type="Pfam" id="PF00990">
    <property type="entry name" value="GGDEF"/>
    <property type="match status" value="1"/>
</dbReference>
<keyword evidence="1" id="KW-0812">Transmembrane</keyword>
<dbReference type="EMBL" id="JACSPZ010000003">
    <property type="protein sequence ID" value="MBD8036785.1"/>
    <property type="molecule type" value="Genomic_DNA"/>
</dbReference>
<feature type="transmembrane region" description="Helical" evidence="1">
    <location>
        <begin position="37"/>
        <end position="55"/>
    </location>
</feature>